<dbReference type="OrthoDB" id="6262482at2759"/>
<evidence type="ECO:0000313" key="2">
    <source>
        <dbReference type="EMBL" id="VEL22679.1"/>
    </source>
</evidence>
<dbReference type="Gene3D" id="2.60.120.260">
    <property type="entry name" value="Galactose-binding domain-like"/>
    <property type="match status" value="1"/>
</dbReference>
<dbReference type="EMBL" id="CAAALY010057801">
    <property type="protein sequence ID" value="VEL22679.1"/>
    <property type="molecule type" value="Genomic_DNA"/>
</dbReference>
<dbReference type="PROSITE" id="PS50022">
    <property type="entry name" value="FA58C_3"/>
    <property type="match status" value="1"/>
</dbReference>
<reference evidence="2" key="1">
    <citation type="submission" date="2018-11" db="EMBL/GenBank/DDBJ databases">
        <authorList>
            <consortium name="Pathogen Informatics"/>
        </authorList>
    </citation>
    <scope>NUCLEOTIDE SEQUENCE</scope>
</reference>
<dbReference type="SUPFAM" id="SSF49785">
    <property type="entry name" value="Galactose-binding domain-like"/>
    <property type="match status" value="1"/>
</dbReference>
<proteinExistence type="predicted"/>
<dbReference type="AlphaFoldDB" id="A0A448WXK6"/>
<dbReference type="InterPro" id="IPR000421">
    <property type="entry name" value="FA58C"/>
</dbReference>
<feature type="domain" description="F5/8 type C" evidence="1">
    <location>
        <begin position="1"/>
        <end position="48"/>
    </location>
</feature>
<evidence type="ECO:0000313" key="3">
    <source>
        <dbReference type="Proteomes" id="UP000784294"/>
    </source>
</evidence>
<name>A0A448WXK6_9PLAT</name>
<dbReference type="Proteomes" id="UP000784294">
    <property type="component" value="Unassembled WGS sequence"/>
</dbReference>
<sequence length="75" mass="8774">MPQIFEGNRENVPERIHYLTKPFVSRYIRIHPINWRGRVSMRIGLLGCRHKGSCGDGFFRINNQSSCGKSDARRR</sequence>
<protein>
    <recommendedName>
        <fullName evidence="1">F5/8 type C domain-containing protein</fullName>
    </recommendedName>
</protein>
<comment type="caution">
    <text evidence="2">The sequence shown here is derived from an EMBL/GenBank/DDBJ whole genome shotgun (WGS) entry which is preliminary data.</text>
</comment>
<organism evidence="2 3">
    <name type="scientific">Protopolystoma xenopodis</name>
    <dbReference type="NCBI Taxonomy" id="117903"/>
    <lineage>
        <taxon>Eukaryota</taxon>
        <taxon>Metazoa</taxon>
        <taxon>Spiralia</taxon>
        <taxon>Lophotrochozoa</taxon>
        <taxon>Platyhelminthes</taxon>
        <taxon>Monogenea</taxon>
        <taxon>Polyopisthocotylea</taxon>
        <taxon>Polystomatidea</taxon>
        <taxon>Polystomatidae</taxon>
        <taxon>Protopolystoma</taxon>
    </lineage>
</organism>
<dbReference type="PROSITE" id="PS01286">
    <property type="entry name" value="FA58C_2"/>
    <property type="match status" value="1"/>
</dbReference>
<dbReference type="InterPro" id="IPR008979">
    <property type="entry name" value="Galactose-bd-like_sf"/>
</dbReference>
<evidence type="ECO:0000259" key="1">
    <source>
        <dbReference type="PROSITE" id="PS50022"/>
    </source>
</evidence>
<accession>A0A448WXK6</accession>
<keyword evidence="3" id="KW-1185">Reference proteome</keyword>
<gene>
    <name evidence="2" type="ORF">PXEA_LOCUS16119</name>
</gene>